<dbReference type="SMART" id="SM00698">
    <property type="entry name" value="MORN"/>
    <property type="match status" value="9"/>
</dbReference>
<feature type="region of interest" description="Disordered" evidence="2">
    <location>
        <begin position="1"/>
        <end position="60"/>
    </location>
</feature>
<dbReference type="InterPro" id="IPR003409">
    <property type="entry name" value="MORN"/>
</dbReference>
<feature type="compositionally biased region" description="Low complexity" evidence="2">
    <location>
        <begin position="166"/>
        <end position="204"/>
    </location>
</feature>
<feature type="compositionally biased region" description="Low complexity" evidence="2">
    <location>
        <begin position="642"/>
        <end position="658"/>
    </location>
</feature>
<feature type="region of interest" description="Disordered" evidence="2">
    <location>
        <begin position="274"/>
        <end position="386"/>
    </location>
</feature>
<evidence type="ECO:0000256" key="1">
    <source>
        <dbReference type="ARBA" id="ARBA00022737"/>
    </source>
</evidence>
<evidence type="ECO:0000256" key="2">
    <source>
        <dbReference type="SAM" id="MobiDB-lite"/>
    </source>
</evidence>
<name>A0AAD9DE23_9STRA</name>
<dbReference type="Proteomes" id="UP001224775">
    <property type="component" value="Unassembled WGS sequence"/>
</dbReference>
<feature type="compositionally biased region" description="Low complexity" evidence="2">
    <location>
        <begin position="37"/>
        <end position="60"/>
    </location>
</feature>
<dbReference type="Gene3D" id="2.20.110.10">
    <property type="entry name" value="Histone H3 K4-specific methyltransferase SET7/9 N-terminal domain"/>
    <property type="match status" value="3"/>
</dbReference>
<feature type="region of interest" description="Disordered" evidence="2">
    <location>
        <begin position="517"/>
        <end position="670"/>
    </location>
</feature>
<keyword evidence="4" id="KW-1185">Reference proteome</keyword>
<feature type="compositionally biased region" description="Gly residues" evidence="2">
    <location>
        <begin position="596"/>
        <end position="608"/>
    </location>
</feature>
<gene>
    <name evidence="3" type="ORF">QTG54_006868</name>
</gene>
<keyword evidence="1" id="KW-0677">Repeat</keyword>
<protein>
    <submittedName>
        <fullName evidence="3">Uncharacterized protein</fullName>
    </submittedName>
</protein>
<organism evidence="3 4">
    <name type="scientific">Skeletonema marinoi</name>
    <dbReference type="NCBI Taxonomy" id="267567"/>
    <lineage>
        <taxon>Eukaryota</taxon>
        <taxon>Sar</taxon>
        <taxon>Stramenopiles</taxon>
        <taxon>Ochrophyta</taxon>
        <taxon>Bacillariophyta</taxon>
        <taxon>Coscinodiscophyceae</taxon>
        <taxon>Thalassiosirophycidae</taxon>
        <taxon>Thalassiosirales</taxon>
        <taxon>Skeletonemataceae</taxon>
        <taxon>Skeletonema</taxon>
        <taxon>Skeletonema marinoi-dohrnii complex</taxon>
    </lineage>
</organism>
<feature type="region of interest" description="Disordered" evidence="2">
    <location>
        <begin position="85"/>
        <end position="226"/>
    </location>
</feature>
<dbReference type="SUPFAM" id="SSF82185">
    <property type="entry name" value="Histone H3 K4-specific methyltransferase SET7/9 N-terminal domain"/>
    <property type="match status" value="3"/>
</dbReference>
<dbReference type="EMBL" id="JATAAI010000011">
    <property type="protein sequence ID" value="KAK1742303.1"/>
    <property type="molecule type" value="Genomic_DNA"/>
</dbReference>
<comment type="caution">
    <text evidence="3">The sequence shown here is derived from an EMBL/GenBank/DDBJ whole genome shotgun (WGS) entry which is preliminary data.</text>
</comment>
<feature type="compositionally biased region" description="Polar residues" evidence="2">
    <location>
        <begin position="137"/>
        <end position="156"/>
    </location>
</feature>
<feature type="compositionally biased region" description="Basic residues" evidence="2">
    <location>
        <begin position="1"/>
        <end position="12"/>
    </location>
</feature>
<feature type="compositionally biased region" description="Basic residues" evidence="2">
    <location>
        <begin position="554"/>
        <end position="563"/>
    </location>
</feature>
<sequence>MITLRGKLKRSTVSRPKVADPAAITHRQPGSSGGGEATSATNAASADQATAASDAISADTNEMEMVEEWKWEGVWAFGSLPNNQEEIDKLLNPPPLPVEEFDDNANKDEQSATTTAPPKEEATTTKETATTTSTASLACNTPNQSPNWIQKLSSIITGGDRKSEDTSTTPSSSSNPQPSQQHQQSEEQQNQQQQDTTTTSNTTSIKKRGRGRPPKSSYSPAEAAAIAAKEAARKLAEERERAKPRPFVYKWVSVVEAGEMVVPSSLVVFGVDDDDEEEENEMKGEVKVGDVAGVDKANADNNDEKKQTAAPSAAGVKDSGGDVVMQDVEELPTSKDNKPPITTQSATVTTTTTTTTTKEATKKKKKSKGITYAEPPYTDATTNTPPHTCPNSGKWEGHFENVSLKKGKTPRIKEVFYLFFNGTPGKNAHDAFVNSDLTMKANAMLDNEGSTDVPSSGDDDEKSHKSERSEDMTKHLLKEGCIHVRGHGTNRFGTFEIVGSFDPTTEVLQCQRMYVPVKEEKSTGSKKRGRRSRTEAARLLAESADTGDVERGSGRKRKTSWKTRSKDMSSFGDDTPSDNRKVDIASIVKKRSRLSGEGGGGGGGGGTGSKSTTVGTAPAPQCRGDDGSGSKLKINMSVLKNPSAFKPSPSPASATTGSGKKKGKKKSAVPFQGAFPGTVVPIAPVPTLPTEGDPFLARWRAAHYLYYQRIEHKQDDEPTWGASSNPSSGNGIVTVKSVVYEGEMHDGVREGRGLCLYNNNLMYEGGWKRNKEHGKGTLMTPDRSRIIYQGDWEKGRMQGQGTYYYYGSLNDKKESSKYTGEFKENLRHGIGIYTLPDGSIYDGEWRENNPNGWGLFRWPDGSEYQGPWKDGKRNGTNGILLGADGFRYEGAWSNNAMEGIGNATYPNGQTYEGKWVGGRREGRGTIRFTNGAVYEGRFKDDYMEGQGTMKMNENIIIAKYKEDANDDDANKEVTEKNDWMIPLQFQSDISHIHQKAGFTQVGL</sequence>
<evidence type="ECO:0000313" key="3">
    <source>
        <dbReference type="EMBL" id="KAK1742303.1"/>
    </source>
</evidence>
<reference evidence="3" key="1">
    <citation type="submission" date="2023-06" db="EMBL/GenBank/DDBJ databases">
        <title>Survivors Of The Sea: Transcriptome response of Skeletonema marinoi to long-term dormancy.</title>
        <authorList>
            <person name="Pinder M.I.M."/>
            <person name="Kourtchenko O."/>
            <person name="Robertson E.K."/>
            <person name="Larsson T."/>
            <person name="Maumus F."/>
            <person name="Osuna-Cruz C.M."/>
            <person name="Vancaester E."/>
            <person name="Stenow R."/>
            <person name="Vandepoele K."/>
            <person name="Ploug H."/>
            <person name="Bruchert V."/>
            <person name="Godhe A."/>
            <person name="Topel M."/>
        </authorList>
    </citation>
    <scope>NUCLEOTIDE SEQUENCE</scope>
    <source>
        <strain evidence="3">R05AC</strain>
    </source>
</reference>
<feature type="region of interest" description="Disordered" evidence="2">
    <location>
        <begin position="446"/>
        <end position="471"/>
    </location>
</feature>
<dbReference type="PANTHER" id="PTHR43215">
    <property type="entry name" value="RADIAL SPOKE HEAD 1 HOMOLOG"/>
    <property type="match status" value="1"/>
</dbReference>
<feature type="compositionally biased region" description="Low complexity" evidence="2">
    <location>
        <begin position="342"/>
        <end position="358"/>
    </location>
</feature>
<proteinExistence type="predicted"/>
<dbReference type="Pfam" id="PF02493">
    <property type="entry name" value="MORN"/>
    <property type="match status" value="9"/>
</dbReference>
<dbReference type="AlphaFoldDB" id="A0AAD9DE23"/>
<accession>A0AAD9DE23</accession>
<feature type="compositionally biased region" description="Low complexity" evidence="2">
    <location>
        <begin position="125"/>
        <end position="136"/>
    </location>
</feature>
<feature type="compositionally biased region" description="Basic and acidic residues" evidence="2">
    <location>
        <begin position="461"/>
        <end position="471"/>
    </location>
</feature>
<dbReference type="PANTHER" id="PTHR43215:SF14">
    <property type="entry name" value="RADIAL SPOKE HEAD 1 HOMOLOG"/>
    <property type="match status" value="1"/>
</dbReference>
<evidence type="ECO:0000313" key="4">
    <source>
        <dbReference type="Proteomes" id="UP001224775"/>
    </source>
</evidence>